<dbReference type="InterPro" id="IPR047664">
    <property type="entry name" value="SWEET"/>
</dbReference>
<gene>
    <name evidence="12" type="ORF">PHYBOEH_007215</name>
</gene>
<keyword evidence="4" id="KW-1003">Cell membrane</keyword>
<dbReference type="FunFam" id="1.20.1280.290:FF:000007">
    <property type="entry name" value="Bidirectional sugar transporter SWEET7"/>
    <property type="match status" value="2"/>
</dbReference>
<accession>A0A8T1WC99</accession>
<feature type="transmembrane region" description="Helical" evidence="11">
    <location>
        <begin position="40"/>
        <end position="59"/>
    </location>
</feature>
<dbReference type="Proteomes" id="UP000693981">
    <property type="component" value="Unassembled WGS sequence"/>
</dbReference>
<organism evidence="12 13">
    <name type="scientific">Phytophthora boehmeriae</name>
    <dbReference type="NCBI Taxonomy" id="109152"/>
    <lineage>
        <taxon>Eukaryota</taxon>
        <taxon>Sar</taxon>
        <taxon>Stramenopiles</taxon>
        <taxon>Oomycota</taxon>
        <taxon>Peronosporomycetes</taxon>
        <taxon>Peronosporales</taxon>
        <taxon>Peronosporaceae</taxon>
        <taxon>Phytophthora</taxon>
    </lineage>
</organism>
<evidence type="ECO:0000256" key="7">
    <source>
        <dbReference type="ARBA" id="ARBA00022737"/>
    </source>
</evidence>
<feature type="transmembrane region" description="Helical" evidence="11">
    <location>
        <begin position="129"/>
        <end position="149"/>
    </location>
</feature>
<keyword evidence="13" id="KW-1185">Reference proteome</keyword>
<keyword evidence="7" id="KW-0677">Repeat</keyword>
<evidence type="ECO:0000256" key="3">
    <source>
        <dbReference type="ARBA" id="ARBA00022448"/>
    </source>
</evidence>
<feature type="transmembrane region" description="Helical" evidence="11">
    <location>
        <begin position="6"/>
        <end position="28"/>
    </location>
</feature>
<reference evidence="12" key="1">
    <citation type="submission" date="2021-02" db="EMBL/GenBank/DDBJ databases">
        <authorList>
            <person name="Palmer J.M."/>
        </authorList>
    </citation>
    <scope>NUCLEOTIDE SEQUENCE</scope>
    <source>
        <strain evidence="12">SCRP23</strain>
    </source>
</reference>
<keyword evidence="9 11" id="KW-0472">Membrane</keyword>
<comment type="subcellular location">
    <subcellularLocation>
        <location evidence="1">Cell membrane</location>
        <topology evidence="1">Multi-pass membrane protein</topology>
    </subcellularLocation>
</comment>
<evidence type="ECO:0000256" key="9">
    <source>
        <dbReference type="ARBA" id="ARBA00023136"/>
    </source>
</evidence>
<keyword evidence="6 11" id="KW-0812">Transmembrane</keyword>
<feature type="region of interest" description="Disordered" evidence="10">
    <location>
        <begin position="245"/>
        <end position="276"/>
    </location>
</feature>
<dbReference type="GO" id="GO:0051119">
    <property type="term" value="F:sugar transmembrane transporter activity"/>
    <property type="evidence" value="ECO:0007669"/>
    <property type="project" value="InterPro"/>
</dbReference>
<evidence type="ECO:0008006" key="14">
    <source>
        <dbReference type="Google" id="ProtNLM"/>
    </source>
</evidence>
<evidence type="ECO:0000313" key="12">
    <source>
        <dbReference type="EMBL" id="KAG7389820.1"/>
    </source>
</evidence>
<name>A0A8T1WC99_9STRA</name>
<dbReference type="AlphaFoldDB" id="A0A8T1WC99"/>
<dbReference type="PANTHER" id="PTHR10791">
    <property type="entry name" value="RAG1-ACTIVATING PROTEIN 1"/>
    <property type="match status" value="1"/>
</dbReference>
<feature type="transmembrane region" description="Helical" evidence="11">
    <location>
        <begin position="161"/>
        <end position="183"/>
    </location>
</feature>
<feature type="transmembrane region" description="Helical" evidence="11">
    <location>
        <begin position="189"/>
        <end position="213"/>
    </location>
</feature>
<evidence type="ECO:0000256" key="1">
    <source>
        <dbReference type="ARBA" id="ARBA00004651"/>
    </source>
</evidence>
<dbReference type="OrthoDB" id="409725at2759"/>
<evidence type="ECO:0000256" key="10">
    <source>
        <dbReference type="SAM" id="MobiDB-lite"/>
    </source>
</evidence>
<dbReference type="EMBL" id="JAGDFL010000398">
    <property type="protein sequence ID" value="KAG7389820.1"/>
    <property type="molecule type" value="Genomic_DNA"/>
</dbReference>
<evidence type="ECO:0000256" key="2">
    <source>
        <dbReference type="ARBA" id="ARBA00007809"/>
    </source>
</evidence>
<evidence type="ECO:0000256" key="8">
    <source>
        <dbReference type="ARBA" id="ARBA00022989"/>
    </source>
</evidence>
<feature type="transmembrane region" description="Helical" evidence="11">
    <location>
        <begin position="100"/>
        <end position="123"/>
    </location>
</feature>
<comment type="similarity">
    <text evidence="2">Belongs to the SWEET sugar transporter family.</text>
</comment>
<sequence length="276" mass="29954">MANNAVLLVIRILAGIGAIMLILSPSILMHRIHKQKRVGVASVLPLVMLLANSHLWTVYGCLSENWFPVFSCFVIGDFAALAYIAVYWRHTTDPHYVGRVFSAIAAVLAIITIYAIVGGLGYAGQTRSAVASTVGYIGDVTAILLYASPMEKLFQVLKHKSAAFINVHMVVASLSSNCMWFTYGLLTDNWIILAPNILFVTLNSFTLVLYLVFNPTAHPLPASFFASNDGNDAGIEVTVEMSPKVGTGSKSYSVPSPEYKPMQSPLVPLSLQLDQS</sequence>
<feature type="transmembrane region" description="Helical" evidence="11">
    <location>
        <begin position="65"/>
        <end position="88"/>
    </location>
</feature>
<keyword evidence="8 11" id="KW-1133">Transmembrane helix</keyword>
<proteinExistence type="inferred from homology"/>
<dbReference type="PANTHER" id="PTHR10791:SF30">
    <property type="entry name" value="SUGAR TRANSPORTER SWEET1"/>
    <property type="match status" value="1"/>
</dbReference>
<comment type="caution">
    <text evidence="12">The sequence shown here is derived from an EMBL/GenBank/DDBJ whole genome shotgun (WGS) entry which is preliminary data.</text>
</comment>
<keyword evidence="5" id="KW-0762">Sugar transport</keyword>
<evidence type="ECO:0000313" key="13">
    <source>
        <dbReference type="Proteomes" id="UP000693981"/>
    </source>
</evidence>
<evidence type="ECO:0000256" key="4">
    <source>
        <dbReference type="ARBA" id="ARBA00022475"/>
    </source>
</evidence>
<evidence type="ECO:0000256" key="11">
    <source>
        <dbReference type="SAM" id="Phobius"/>
    </source>
</evidence>
<evidence type="ECO:0000256" key="6">
    <source>
        <dbReference type="ARBA" id="ARBA00022692"/>
    </source>
</evidence>
<dbReference type="Pfam" id="PF03083">
    <property type="entry name" value="MtN3_slv"/>
    <property type="match status" value="2"/>
</dbReference>
<evidence type="ECO:0000256" key="5">
    <source>
        <dbReference type="ARBA" id="ARBA00022597"/>
    </source>
</evidence>
<dbReference type="InterPro" id="IPR004316">
    <property type="entry name" value="SWEET_rpt"/>
</dbReference>
<keyword evidence="3" id="KW-0813">Transport</keyword>
<protein>
    <recommendedName>
        <fullName evidence="14">MtN3-like protein</fullName>
    </recommendedName>
</protein>
<dbReference type="GO" id="GO:0005886">
    <property type="term" value="C:plasma membrane"/>
    <property type="evidence" value="ECO:0007669"/>
    <property type="project" value="UniProtKB-SubCell"/>
</dbReference>